<dbReference type="Gene3D" id="2.60.40.2160">
    <property type="entry name" value="Interleukin-17 receptor A/B, fibronectin-III-like domain 1"/>
    <property type="match status" value="1"/>
</dbReference>
<evidence type="ECO:0000256" key="1">
    <source>
        <dbReference type="ARBA" id="ARBA00004251"/>
    </source>
</evidence>
<proteinExistence type="predicted"/>
<keyword evidence="8" id="KW-0325">Glycoprotein</keyword>
<dbReference type="GeneTree" id="ENSGT00940000159018"/>
<evidence type="ECO:0000313" key="11">
    <source>
        <dbReference type="Ensembl" id="ENSOSIP00000010500.1"/>
    </source>
</evidence>
<comment type="subcellular location">
    <subcellularLocation>
        <location evidence="1">Cell membrane</location>
        <topology evidence="1">Single-pass type I membrane protein</topology>
    </subcellularLocation>
</comment>
<evidence type="ECO:0000313" key="12">
    <source>
        <dbReference type="Proteomes" id="UP000694383"/>
    </source>
</evidence>
<evidence type="ECO:0000256" key="3">
    <source>
        <dbReference type="ARBA" id="ARBA00022692"/>
    </source>
</evidence>
<keyword evidence="5" id="KW-1133">Transmembrane helix</keyword>
<dbReference type="PANTHER" id="PTHR15583">
    <property type="entry name" value="INTERLEUKIN-17 RECEPTOR"/>
    <property type="match status" value="1"/>
</dbReference>
<keyword evidence="2" id="KW-1003">Cell membrane</keyword>
<keyword evidence="7" id="KW-0675">Receptor</keyword>
<keyword evidence="4" id="KW-0732">Signal</keyword>
<evidence type="ECO:0000256" key="7">
    <source>
        <dbReference type="ARBA" id="ARBA00023170"/>
    </source>
</evidence>
<dbReference type="AlphaFoldDB" id="A0A8C7XC54"/>
<accession>A0A8C7XC54</accession>
<name>A0A8C7XC54_9TELE</name>
<protein>
    <recommendedName>
        <fullName evidence="10">SEFIR domain-containing protein</fullName>
    </recommendedName>
</protein>
<organism evidence="11 12">
    <name type="scientific">Oryzias sinensis</name>
    <name type="common">Chinese medaka</name>
    <dbReference type="NCBI Taxonomy" id="183150"/>
    <lineage>
        <taxon>Eukaryota</taxon>
        <taxon>Metazoa</taxon>
        <taxon>Chordata</taxon>
        <taxon>Craniata</taxon>
        <taxon>Vertebrata</taxon>
        <taxon>Euteleostomi</taxon>
        <taxon>Actinopterygii</taxon>
        <taxon>Neopterygii</taxon>
        <taxon>Teleostei</taxon>
        <taxon>Neoteleostei</taxon>
        <taxon>Acanthomorphata</taxon>
        <taxon>Ovalentaria</taxon>
        <taxon>Atherinomorphae</taxon>
        <taxon>Beloniformes</taxon>
        <taxon>Adrianichthyidae</taxon>
        <taxon>Oryziinae</taxon>
        <taxon>Oryzias</taxon>
    </lineage>
</organism>
<dbReference type="Proteomes" id="UP000694383">
    <property type="component" value="Unplaced"/>
</dbReference>
<dbReference type="GO" id="GO:0005886">
    <property type="term" value="C:plasma membrane"/>
    <property type="evidence" value="ECO:0007669"/>
    <property type="project" value="UniProtKB-SubCell"/>
</dbReference>
<reference evidence="11" key="2">
    <citation type="submission" date="2025-09" db="UniProtKB">
        <authorList>
            <consortium name="Ensembl"/>
        </authorList>
    </citation>
    <scope>IDENTIFICATION</scope>
</reference>
<dbReference type="Pfam" id="PF16556">
    <property type="entry name" value="IL17R_fnIII_D1"/>
    <property type="match status" value="1"/>
</dbReference>
<evidence type="ECO:0000256" key="6">
    <source>
        <dbReference type="ARBA" id="ARBA00023136"/>
    </source>
</evidence>
<dbReference type="Pfam" id="PF08357">
    <property type="entry name" value="SEFIR"/>
    <property type="match status" value="1"/>
</dbReference>
<feature type="region of interest" description="Disordered" evidence="9">
    <location>
        <begin position="581"/>
        <end position="646"/>
    </location>
</feature>
<dbReference type="InterPro" id="IPR032356">
    <property type="entry name" value="IL17R_A/B_N"/>
</dbReference>
<dbReference type="FunFam" id="3.40.50.11530:FF:000002">
    <property type="entry name" value="Interleukin 17 receptor A"/>
    <property type="match status" value="1"/>
</dbReference>
<dbReference type="Ensembl" id="ENSOSIT00000011157.1">
    <property type="protein sequence ID" value="ENSOSIP00000010500.1"/>
    <property type="gene ID" value="ENSOSIG00000006376.1"/>
</dbReference>
<dbReference type="InterPro" id="IPR038683">
    <property type="entry name" value="IL17RA/B_FnIII-like_1_sf"/>
</dbReference>
<dbReference type="PANTHER" id="PTHR15583:SF13">
    <property type="entry name" value="INTERLEUKIN-17 RECEPTOR A"/>
    <property type="match status" value="1"/>
</dbReference>
<evidence type="ECO:0000256" key="9">
    <source>
        <dbReference type="SAM" id="MobiDB-lite"/>
    </source>
</evidence>
<evidence type="ECO:0000256" key="5">
    <source>
        <dbReference type="ARBA" id="ARBA00022989"/>
    </source>
</evidence>
<dbReference type="InterPro" id="IPR013568">
    <property type="entry name" value="SEFIR_dom"/>
</dbReference>
<feature type="domain" description="SEFIR" evidence="10">
    <location>
        <begin position="248"/>
        <end position="404"/>
    </location>
</feature>
<feature type="compositionally biased region" description="Acidic residues" evidence="9">
    <location>
        <begin position="613"/>
        <end position="623"/>
    </location>
</feature>
<dbReference type="GO" id="GO:0030368">
    <property type="term" value="F:interleukin-17 receptor activity"/>
    <property type="evidence" value="ECO:0007669"/>
    <property type="project" value="InterPro"/>
</dbReference>
<keyword evidence="6" id="KW-0472">Membrane</keyword>
<dbReference type="InterPro" id="IPR039465">
    <property type="entry name" value="IL-17_rcpt-like"/>
</dbReference>
<evidence type="ECO:0000256" key="8">
    <source>
        <dbReference type="ARBA" id="ARBA00023180"/>
    </source>
</evidence>
<evidence type="ECO:0000256" key="4">
    <source>
        <dbReference type="ARBA" id="ARBA00022729"/>
    </source>
</evidence>
<dbReference type="PROSITE" id="PS51534">
    <property type="entry name" value="SEFIR"/>
    <property type="match status" value="1"/>
</dbReference>
<feature type="compositionally biased region" description="Polar residues" evidence="9">
    <location>
        <begin position="633"/>
        <end position="646"/>
    </location>
</feature>
<keyword evidence="3" id="KW-0812">Transmembrane</keyword>
<evidence type="ECO:0000256" key="2">
    <source>
        <dbReference type="ARBA" id="ARBA00022475"/>
    </source>
</evidence>
<keyword evidence="12" id="KW-1185">Reference proteome</keyword>
<reference evidence="11" key="1">
    <citation type="submission" date="2025-08" db="UniProtKB">
        <authorList>
            <consortium name="Ensembl"/>
        </authorList>
    </citation>
    <scope>IDENTIFICATION</scope>
</reference>
<dbReference type="Gene3D" id="3.40.50.11530">
    <property type="match status" value="1"/>
</dbReference>
<sequence length="646" mass="72381">MATEVFCFVNHAYFPNVFILCHFVSYSLSQRFVDDIFTKYLCVFVCVHAGNCMDPEWLKVKNYTPSAPEKPKVLVVAMTDDEGRRQAVLQAQWEIKDDGSISYLLATELHLLTISTGRNDCLRFSFKGKLPQRDPSGKKVRVTNFMKPKEQQRFFHLPPEESDLSQLLTSRLCFSRVSSSSSHAETGHAVPVCRGGGEPLVRKGILSAPSPPLCPFVLLMAVCVSGKAFPPEPPQDPEMERLEPLLHPPKVLVIYSQDHRLYRDVVLKLCAFLQAKCGTKVLVDLLDSSSVSMVGRVRWLEWQRQQLRNPSDKILVLCSPGVQAKWRAMCGLGRVTLREDVLSPTDDMLIPFLNLFLSDMHQAGMLGKYLVAYFEDISSAEDVPSVFNIAAKYSLMKHFEELFFRLLDMEKYQPDRINHILGIGEEEYSSSPSGRALKEAIQVFKAFQQENPDWFEKECVESEEDVTVEVQQVEEQIPAVLECVPAIRDGPPVYACDVSVTEACSSVLLLSPELRPPLQAQHVVELLPAVLHHPQHLASQVLLPPHPTTPQLYIHEPILDFQSPSGGTWLSLEERILTQSPAEDDEDASAPSVQAFPEALHFPSVPDGCSIPEEVDEEQEDQLEPNRKGPRSGSDQGYISNSLTAS</sequence>
<evidence type="ECO:0000259" key="10">
    <source>
        <dbReference type="PROSITE" id="PS51534"/>
    </source>
</evidence>